<dbReference type="SUPFAM" id="SSF53098">
    <property type="entry name" value="Ribonuclease H-like"/>
    <property type="match status" value="1"/>
</dbReference>
<dbReference type="InterPro" id="IPR008906">
    <property type="entry name" value="HATC_C_dom"/>
</dbReference>
<dbReference type="EMBL" id="VSWD01000002">
    <property type="protein sequence ID" value="KAK3107639.1"/>
    <property type="molecule type" value="Genomic_DNA"/>
</dbReference>
<dbReference type="Pfam" id="PF05699">
    <property type="entry name" value="Dimer_Tnp_hAT"/>
    <property type="match status" value="1"/>
</dbReference>
<feature type="domain" description="TTF-type" evidence="1">
    <location>
        <begin position="5"/>
        <end position="93"/>
    </location>
</feature>
<dbReference type="GO" id="GO:0046983">
    <property type="term" value="F:protein dimerization activity"/>
    <property type="evidence" value="ECO:0007669"/>
    <property type="project" value="InterPro"/>
</dbReference>
<evidence type="ECO:0000259" key="1">
    <source>
        <dbReference type="SMART" id="SM00597"/>
    </source>
</evidence>
<comment type="caution">
    <text evidence="2">The sequence shown here is derived from an EMBL/GenBank/DDBJ whole genome shotgun (WGS) entry which is preliminary data.</text>
</comment>
<sequence length="686" mass="78182">SFSGKQRRFNPSWIKQHKWMRYSEKTDAVYCVFCVLFGVRRTDNKDKSFSINPVRDWSNFPKYVSRHTSSSSSHHGCVAAAEHYTHTLKNPGSDAEGLLLTKNSKIIDRNRHILKLIIDVIVLCGQQNIPLRGHTEEDSNFIAILHHTAKSDNILRDHLQNADPRAKYTSPQIQNELIKLCSNQIVTSIVEDLQKSLYFGFIADEATDASTMEQMAMVVRFFDGEKGEIREEFLGFSEVKRTTGEELANAFVDNLRSMGVNIEHMRGQGYDGASNMSGIRKGVQARINELVPGAIYTHCKAHCLNLVVTHACKLPEIRNMLDIVQQIAFAFQYSAKRTNVFKEELSGNDTAKASMERRTKLQTLCETRWASRANALFTFKSSLQVIDETLDKLATEMEDPKARSYLASVERFDFIVPLVTCEHVLQILAPLSEMLQAKECDLVEAARETNAVLTVLQNERDDDMVWDALYETSVDLAASIGVDPSIPRRAGRQAHRNNVPADTTSQYWKLSLFYPFVDHVMQELRDRLLGANARYIAQYLVPTQLRGLSDEKIRQLYDSISDDLDMSLDDFNLEIRRWRARWSLEPQQNLPGNLKDTLQVTNKDLYPGTYKALLILITMPVSTASAERSFSVMRRLKTYLRATMTTERLSGLALLHAHKDMNIDRDAVIQRFAEGKSRRLLLLFQV</sequence>
<reference evidence="2" key="1">
    <citation type="submission" date="2019-08" db="EMBL/GenBank/DDBJ databases">
        <title>The improved chromosome-level genome for the pearl oyster Pinctada fucata martensii using PacBio sequencing and Hi-C.</title>
        <authorList>
            <person name="Zheng Z."/>
        </authorList>
    </citation>
    <scope>NUCLEOTIDE SEQUENCE</scope>
    <source>
        <strain evidence="2">ZZ-2019</strain>
        <tissue evidence="2">Adductor muscle</tissue>
    </source>
</reference>
<organism evidence="2 3">
    <name type="scientific">Pinctada imbricata</name>
    <name type="common">Atlantic pearl-oyster</name>
    <name type="synonym">Pinctada martensii</name>
    <dbReference type="NCBI Taxonomy" id="66713"/>
    <lineage>
        <taxon>Eukaryota</taxon>
        <taxon>Metazoa</taxon>
        <taxon>Spiralia</taxon>
        <taxon>Lophotrochozoa</taxon>
        <taxon>Mollusca</taxon>
        <taxon>Bivalvia</taxon>
        <taxon>Autobranchia</taxon>
        <taxon>Pteriomorphia</taxon>
        <taxon>Pterioida</taxon>
        <taxon>Pterioidea</taxon>
        <taxon>Pteriidae</taxon>
        <taxon>Pinctada</taxon>
    </lineage>
</organism>
<dbReference type="PANTHER" id="PTHR46289:SF14">
    <property type="entry name" value="DUF4371 DOMAIN-CONTAINING PROTEIN"/>
    <property type="match status" value="1"/>
</dbReference>
<dbReference type="InterPro" id="IPR006580">
    <property type="entry name" value="Znf_TTF"/>
</dbReference>
<dbReference type="PANTHER" id="PTHR46289">
    <property type="entry name" value="52 KDA REPRESSOR OF THE INHIBITOR OF THE PROTEIN KINASE-LIKE PROTEIN-RELATED"/>
    <property type="match status" value="1"/>
</dbReference>
<dbReference type="InterPro" id="IPR052958">
    <property type="entry name" value="IFN-induced_PKR_regulator"/>
</dbReference>
<evidence type="ECO:0000313" key="3">
    <source>
        <dbReference type="Proteomes" id="UP001186944"/>
    </source>
</evidence>
<dbReference type="Pfam" id="PF14291">
    <property type="entry name" value="DUF4371"/>
    <property type="match status" value="1"/>
</dbReference>
<protein>
    <recommendedName>
        <fullName evidence="1">TTF-type domain-containing protein</fullName>
    </recommendedName>
</protein>
<dbReference type="InterPro" id="IPR025398">
    <property type="entry name" value="DUF4371"/>
</dbReference>
<name>A0AA88YM46_PINIB</name>
<feature type="non-terminal residue" evidence="2">
    <location>
        <position position="1"/>
    </location>
</feature>
<dbReference type="SMART" id="SM00597">
    <property type="entry name" value="ZnF_TTF"/>
    <property type="match status" value="1"/>
</dbReference>
<dbReference type="Proteomes" id="UP001186944">
    <property type="component" value="Unassembled WGS sequence"/>
</dbReference>
<dbReference type="InterPro" id="IPR012337">
    <property type="entry name" value="RNaseH-like_sf"/>
</dbReference>
<evidence type="ECO:0000313" key="2">
    <source>
        <dbReference type="EMBL" id="KAK3107639.1"/>
    </source>
</evidence>
<dbReference type="AlphaFoldDB" id="A0AA88YM46"/>
<keyword evidence="3" id="KW-1185">Reference proteome</keyword>
<gene>
    <name evidence="2" type="ORF">FSP39_018983</name>
</gene>
<accession>A0AA88YM46</accession>
<proteinExistence type="predicted"/>